<accession>A0A2I0I917</accession>
<gene>
    <name evidence="2" type="ORF">CRG98_039141</name>
</gene>
<feature type="region of interest" description="Disordered" evidence="1">
    <location>
        <begin position="87"/>
        <end position="110"/>
    </location>
</feature>
<organism evidence="2 3">
    <name type="scientific">Punica granatum</name>
    <name type="common">Pomegranate</name>
    <dbReference type="NCBI Taxonomy" id="22663"/>
    <lineage>
        <taxon>Eukaryota</taxon>
        <taxon>Viridiplantae</taxon>
        <taxon>Streptophyta</taxon>
        <taxon>Embryophyta</taxon>
        <taxon>Tracheophyta</taxon>
        <taxon>Spermatophyta</taxon>
        <taxon>Magnoliopsida</taxon>
        <taxon>eudicotyledons</taxon>
        <taxon>Gunneridae</taxon>
        <taxon>Pentapetalae</taxon>
        <taxon>rosids</taxon>
        <taxon>malvids</taxon>
        <taxon>Myrtales</taxon>
        <taxon>Lythraceae</taxon>
        <taxon>Punica</taxon>
    </lineage>
</organism>
<dbReference type="Proteomes" id="UP000233551">
    <property type="component" value="Unassembled WGS sequence"/>
</dbReference>
<proteinExistence type="predicted"/>
<sequence length="155" mass="16713">MGGRLGHSRATYPWARSPEPPDGSDGEGEVAERALRFAPHPIFLYCEPNGGPLPVVKNRGGKSLILISCPNFDCKWGREGMMMTMSFGGGGGEERRRRSVGGGEWSEDNVVLGREKEKMANDGGFINNQATPSLIGVTGDLNGHRRPQLGISDCQ</sequence>
<evidence type="ECO:0000313" key="3">
    <source>
        <dbReference type="Proteomes" id="UP000233551"/>
    </source>
</evidence>
<dbReference type="AlphaFoldDB" id="A0A2I0I917"/>
<feature type="region of interest" description="Disordered" evidence="1">
    <location>
        <begin position="1"/>
        <end position="29"/>
    </location>
</feature>
<keyword evidence="3" id="KW-1185">Reference proteome</keyword>
<comment type="caution">
    <text evidence="2">The sequence shown here is derived from an EMBL/GenBank/DDBJ whole genome shotgun (WGS) entry which is preliminary data.</text>
</comment>
<name>A0A2I0I917_PUNGR</name>
<evidence type="ECO:0000256" key="1">
    <source>
        <dbReference type="SAM" id="MobiDB-lite"/>
    </source>
</evidence>
<evidence type="ECO:0000313" key="2">
    <source>
        <dbReference type="EMBL" id="PKI40505.1"/>
    </source>
</evidence>
<protein>
    <submittedName>
        <fullName evidence="2">Uncharacterized protein</fullName>
    </submittedName>
</protein>
<reference evidence="2 3" key="1">
    <citation type="submission" date="2017-11" db="EMBL/GenBank/DDBJ databases">
        <title>De-novo sequencing of pomegranate (Punica granatum L.) genome.</title>
        <authorList>
            <person name="Akparov Z."/>
            <person name="Amiraslanov A."/>
            <person name="Hajiyeva S."/>
            <person name="Abbasov M."/>
            <person name="Kaur K."/>
            <person name="Hamwieh A."/>
            <person name="Solovyev V."/>
            <person name="Salamov A."/>
            <person name="Braich B."/>
            <person name="Kosarev P."/>
            <person name="Mahmoud A."/>
            <person name="Hajiyev E."/>
            <person name="Babayeva S."/>
            <person name="Izzatullayeva V."/>
            <person name="Mammadov A."/>
            <person name="Mammadov A."/>
            <person name="Sharifova S."/>
            <person name="Ojaghi J."/>
            <person name="Eynullazada K."/>
            <person name="Bayramov B."/>
            <person name="Abdulazimova A."/>
            <person name="Shahmuradov I."/>
        </authorList>
    </citation>
    <scope>NUCLEOTIDE SEQUENCE [LARGE SCALE GENOMIC DNA]</scope>
    <source>
        <strain evidence="3">cv. AG2017</strain>
        <tissue evidence="2">Leaf</tissue>
    </source>
</reference>
<dbReference type="EMBL" id="PGOL01003542">
    <property type="protein sequence ID" value="PKI40505.1"/>
    <property type="molecule type" value="Genomic_DNA"/>
</dbReference>